<accession>A0A8D8U2C7</accession>
<dbReference type="EMBL" id="HBUF01331836">
    <property type="protein sequence ID" value="CAG6697109.1"/>
    <property type="molecule type" value="Transcribed_RNA"/>
</dbReference>
<evidence type="ECO:0000259" key="9">
    <source>
        <dbReference type="Pfam" id="PF00909"/>
    </source>
</evidence>
<dbReference type="EMBL" id="HBUF01331838">
    <property type="protein sequence ID" value="CAG6697111.1"/>
    <property type="molecule type" value="Transcribed_RNA"/>
</dbReference>
<sequence>MNLTTVITALPAASSGSVEELSGSVEEQLAVLKQNVNDVFLLTNGIIVAIMQAGFACLESGSIHSKNVTNILLKNFLDMFICCIFYWGIGYSLAYSHGTPYFGYENMGGAGIQGDQMAHWFFQFIFAATAATILSGAVAERCNFIAYIVYSAVISGVTYPIVSRWTWSDEGWLNRLGYSDFAGSGAVHLFAGTCSFVAAYLMGPRIGRFGNGRYSTPPPGHSLPLVGVGALLLVVGFLAFNGGSLGHMTSPGDGGLIASVMSNTVMGGAGGSIGILIASRLGLCGRPCWNFAFTVNAGLMGMVSVCAGANSFTMWSSLLIGLIAGPLYVTLRYFVIMCGVDDPLDASAVHFGGGLWGVISAPLFRRGGIVYGINDQSILGLIHNLTGAGCIFLWSFVTSFALFGFLYLINMLRVPSTQEIEGLDITKHNEIAYPPSAWSNIHGKHSQANDHIMIDILNHNRESRIKGSAPNEYDNHALDGTLRL</sequence>
<dbReference type="Pfam" id="PF00909">
    <property type="entry name" value="Ammonium_transp"/>
    <property type="match status" value="1"/>
</dbReference>
<evidence type="ECO:0000256" key="6">
    <source>
        <dbReference type="ARBA" id="ARBA00023136"/>
    </source>
</evidence>
<dbReference type="GO" id="GO:0008519">
    <property type="term" value="F:ammonium channel activity"/>
    <property type="evidence" value="ECO:0007669"/>
    <property type="project" value="InterPro"/>
</dbReference>
<feature type="transmembrane region" description="Helical" evidence="8">
    <location>
        <begin position="223"/>
        <end position="243"/>
    </location>
</feature>
<feature type="transmembrane region" description="Helical" evidence="8">
    <location>
        <begin position="117"/>
        <end position="137"/>
    </location>
</feature>
<evidence type="ECO:0000256" key="7">
    <source>
        <dbReference type="ARBA" id="ARBA00023177"/>
    </source>
</evidence>
<keyword evidence="6 8" id="KW-0472">Membrane</keyword>
<feature type="transmembrane region" description="Helical" evidence="8">
    <location>
        <begin position="144"/>
        <end position="162"/>
    </location>
</feature>
<dbReference type="InterPro" id="IPR024041">
    <property type="entry name" value="NH4_transpt_AmtB-like_dom"/>
</dbReference>
<dbReference type="EMBL" id="HBUF01121428">
    <property type="protein sequence ID" value="CAG6642244.1"/>
    <property type="molecule type" value="Transcribed_RNA"/>
</dbReference>
<name>A0A8D8U2C7_9HEMI</name>
<keyword evidence="4 8" id="KW-0812">Transmembrane</keyword>
<dbReference type="EMBL" id="HBUF01331835">
    <property type="protein sequence ID" value="CAG6697108.1"/>
    <property type="molecule type" value="Transcribed_RNA"/>
</dbReference>
<dbReference type="EMBL" id="HBUF01370928">
    <property type="protein sequence ID" value="CAG6726100.1"/>
    <property type="molecule type" value="Transcribed_RNA"/>
</dbReference>
<evidence type="ECO:0000256" key="4">
    <source>
        <dbReference type="ARBA" id="ARBA00022692"/>
    </source>
</evidence>
<keyword evidence="7" id="KW-0924">Ammonia transport</keyword>
<feature type="transmembrane region" description="Helical" evidence="8">
    <location>
        <begin position="79"/>
        <end position="97"/>
    </location>
</feature>
<dbReference type="PANTHER" id="PTHR11730">
    <property type="entry name" value="AMMONIUM TRANSPORTER"/>
    <property type="match status" value="1"/>
</dbReference>
<organism evidence="10">
    <name type="scientific">Cacopsylla melanoneura</name>
    <dbReference type="NCBI Taxonomy" id="428564"/>
    <lineage>
        <taxon>Eukaryota</taxon>
        <taxon>Metazoa</taxon>
        <taxon>Ecdysozoa</taxon>
        <taxon>Arthropoda</taxon>
        <taxon>Hexapoda</taxon>
        <taxon>Insecta</taxon>
        <taxon>Pterygota</taxon>
        <taxon>Neoptera</taxon>
        <taxon>Paraneoptera</taxon>
        <taxon>Hemiptera</taxon>
        <taxon>Sternorrhyncha</taxon>
        <taxon>Psylloidea</taxon>
        <taxon>Psyllidae</taxon>
        <taxon>Psyllinae</taxon>
        <taxon>Cacopsylla</taxon>
    </lineage>
</organism>
<evidence type="ECO:0000256" key="5">
    <source>
        <dbReference type="ARBA" id="ARBA00022989"/>
    </source>
</evidence>
<dbReference type="EMBL" id="HBUF01121429">
    <property type="protein sequence ID" value="CAG6642246.1"/>
    <property type="molecule type" value="Transcribed_RNA"/>
</dbReference>
<dbReference type="Gene3D" id="1.10.3430.10">
    <property type="entry name" value="Ammonium transporter AmtB like domains"/>
    <property type="match status" value="1"/>
</dbReference>
<feature type="transmembrane region" description="Helical" evidence="8">
    <location>
        <begin position="39"/>
        <end position="58"/>
    </location>
</feature>
<evidence type="ECO:0000256" key="2">
    <source>
        <dbReference type="ARBA" id="ARBA00005887"/>
    </source>
</evidence>
<evidence type="ECO:0000256" key="1">
    <source>
        <dbReference type="ARBA" id="ARBA00004141"/>
    </source>
</evidence>
<dbReference type="PROSITE" id="PS01219">
    <property type="entry name" value="AMMONIUM_TRANSP"/>
    <property type="match status" value="1"/>
</dbReference>
<evidence type="ECO:0000313" key="10">
    <source>
        <dbReference type="EMBL" id="CAG6697111.1"/>
    </source>
</evidence>
<dbReference type="AlphaFoldDB" id="A0A8D8U2C7"/>
<feature type="transmembrane region" description="Helical" evidence="8">
    <location>
        <begin position="255"/>
        <end position="277"/>
    </location>
</feature>
<feature type="transmembrane region" description="Helical" evidence="8">
    <location>
        <begin position="385"/>
        <end position="409"/>
    </location>
</feature>
<dbReference type="EMBL" id="HBUF01121430">
    <property type="protein sequence ID" value="CAG6642248.1"/>
    <property type="molecule type" value="Transcribed_RNA"/>
</dbReference>
<dbReference type="GO" id="GO:0097272">
    <property type="term" value="P:ammonium homeostasis"/>
    <property type="evidence" value="ECO:0007669"/>
    <property type="project" value="TreeGrafter"/>
</dbReference>
<dbReference type="PANTHER" id="PTHR11730:SF6">
    <property type="entry name" value="AMMONIUM TRANSPORTER"/>
    <property type="match status" value="1"/>
</dbReference>
<dbReference type="EMBL" id="HBUF01121431">
    <property type="protein sequence ID" value="CAG6642250.1"/>
    <property type="molecule type" value="Transcribed_RNA"/>
</dbReference>
<feature type="transmembrane region" description="Helical" evidence="8">
    <location>
        <begin position="318"/>
        <end position="335"/>
    </location>
</feature>
<feature type="transmembrane region" description="Helical" evidence="8">
    <location>
        <begin position="182"/>
        <end position="202"/>
    </location>
</feature>
<reference evidence="10" key="1">
    <citation type="submission" date="2021-05" db="EMBL/GenBank/DDBJ databases">
        <authorList>
            <person name="Alioto T."/>
            <person name="Alioto T."/>
            <person name="Gomez Garrido J."/>
        </authorList>
    </citation>
    <scope>NUCLEOTIDE SEQUENCE</scope>
</reference>
<proteinExistence type="inferred from homology"/>
<evidence type="ECO:0000256" key="3">
    <source>
        <dbReference type="ARBA" id="ARBA00022448"/>
    </source>
</evidence>
<feature type="transmembrane region" description="Helical" evidence="8">
    <location>
        <begin position="289"/>
        <end position="312"/>
    </location>
</feature>
<comment type="similarity">
    <text evidence="2">Belongs to the ammonia transporter channel (TC 1.A.11.2) family.</text>
</comment>
<keyword evidence="3" id="KW-0813">Transport</keyword>
<dbReference type="InterPro" id="IPR029020">
    <property type="entry name" value="Ammonium/urea_transptr"/>
</dbReference>
<dbReference type="EMBL" id="HBUF01331837">
    <property type="protein sequence ID" value="CAG6697110.1"/>
    <property type="molecule type" value="Transcribed_RNA"/>
</dbReference>
<feature type="domain" description="Ammonium transporter AmtB-like" evidence="9">
    <location>
        <begin position="39"/>
        <end position="433"/>
    </location>
</feature>
<evidence type="ECO:0000256" key="8">
    <source>
        <dbReference type="SAM" id="Phobius"/>
    </source>
</evidence>
<comment type="subcellular location">
    <subcellularLocation>
        <location evidence="1">Membrane</location>
        <topology evidence="1">Multi-pass membrane protein</topology>
    </subcellularLocation>
</comment>
<keyword evidence="5 8" id="KW-1133">Transmembrane helix</keyword>
<dbReference type="SUPFAM" id="SSF111352">
    <property type="entry name" value="Ammonium transporter"/>
    <property type="match status" value="1"/>
</dbReference>
<feature type="transmembrane region" description="Helical" evidence="8">
    <location>
        <begin position="347"/>
        <end position="365"/>
    </location>
</feature>
<protein>
    <submittedName>
        <fullName evidence="10">Ammonium transporter 1</fullName>
    </submittedName>
</protein>
<dbReference type="EMBL" id="HBUF01370929">
    <property type="protein sequence ID" value="CAG6726101.1"/>
    <property type="molecule type" value="Transcribed_RNA"/>
</dbReference>
<dbReference type="GO" id="GO:0005886">
    <property type="term" value="C:plasma membrane"/>
    <property type="evidence" value="ECO:0007669"/>
    <property type="project" value="TreeGrafter"/>
</dbReference>
<dbReference type="InterPro" id="IPR018047">
    <property type="entry name" value="Ammonium_transpt_CS"/>
</dbReference>